<feature type="domain" description="Luciferase-like" evidence="4">
    <location>
        <begin position="8"/>
        <end position="301"/>
    </location>
</feature>
<evidence type="ECO:0000256" key="3">
    <source>
        <dbReference type="ARBA" id="ARBA00023033"/>
    </source>
</evidence>
<dbReference type="SUPFAM" id="SSF51679">
    <property type="entry name" value="Bacterial luciferase-like"/>
    <property type="match status" value="1"/>
</dbReference>
<name>A0A381PVX0_9ZZZZ</name>
<proteinExistence type="predicted"/>
<evidence type="ECO:0000256" key="2">
    <source>
        <dbReference type="ARBA" id="ARBA00023002"/>
    </source>
</evidence>
<dbReference type="InterPro" id="IPR050766">
    <property type="entry name" value="Bact_Lucif_Oxidored"/>
</dbReference>
<sequence length="386" mass="42464">MTQSLTFGTFLAPYHPLGENPLLSMQRDLEIIRHCDRLGFDEAWIGEHHSAAWETVSDPAVFLAAAGERTTRIKLGSGVVSLPYHHPLMVADRFVQLDYLTRGRAMLGVGPGALVSDASMMGIEPVTQRGRMEEALGVIVRLLNGEIVSHNSDWFELNEAQLQLLPVNGSMPIAVASTTSPAGMVCAGHHGVGVLSLGAGLIGGKKDLAAQWALGEEAAQSVGKALHREEWRLVIRVHLAESREEAMSQVRDGREREREGYFRKVAGLRNDHTLEQEIEDDASIVGTPDDMTDALHRLQAATGGFGGFLVFGNDWASHEDTLRSYELVARQVIPRFNGMLEPLQRSYDTVVENKRSFGEPVMKAIRKAYEDAGQQIPENLTPKNLR</sequence>
<accession>A0A381PVX0</accession>
<dbReference type="Gene3D" id="3.20.20.30">
    <property type="entry name" value="Luciferase-like domain"/>
    <property type="match status" value="1"/>
</dbReference>
<dbReference type="PANTHER" id="PTHR30137">
    <property type="entry name" value="LUCIFERASE-LIKE MONOOXYGENASE"/>
    <property type="match status" value="1"/>
</dbReference>
<keyword evidence="3" id="KW-0503">Monooxygenase</keyword>
<dbReference type="EMBL" id="UINC01001115">
    <property type="protein sequence ID" value="SUZ71216.1"/>
    <property type="molecule type" value="Genomic_DNA"/>
</dbReference>
<evidence type="ECO:0000259" key="4">
    <source>
        <dbReference type="Pfam" id="PF00296"/>
    </source>
</evidence>
<dbReference type="PANTHER" id="PTHR30137:SF16">
    <property type="entry name" value="BLL0895 PROTEIN"/>
    <property type="match status" value="1"/>
</dbReference>
<evidence type="ECO:0000256" key="1">
    <source>
        <dbReference type="ARBA" id="ARBA00022630"/>
    </source>
</evidence>
<organism evidence="5">
    <name type="scientific">marine metagenome</name>
    <dbReference type="NCBI Taxonomy" id="408172"/>
    <lineage>
        <taxon>unclassified sequences</taxon>
        <taxon>metagenomes</taxon>
        <taxon>ecological metagenomes</taxon>
    </lineage>
</organism>
<evidence type="ECO:0000313" key="5">
    <source>
        <dbReference type="EMBL" id="SUZ71216.1"/>
    </source>
</evidence>
<dbReference type="InterPro" id="IPR036661">
    <property type="entry name" value="Luciferase-like_sf"/>
</dbReference>
<dbReference type="Pfam" id="PF00296">
    <property type="entry name" value="Bac_luciferase"/>
    <property type="match status" value="1"/>
</dbReference>
<protein>
    <recommendedName>
        <fullName evidence="4">Luciferase-like domain-containing protein</fullName>
    </recommendedName>
</protein>
<reference evidence="5" key="1">
    <citation type="submission" date="2018-05" db="EMBL/GenBank/DDBJ databases">
        <authorList>
            <person name="Lanie J.A."/>
            <person name="Ng W.-L."/>
            <person name="Kazmierczak K.M."/>
            <person name="Andrzejewski T.M."/>
            <person name="Davidsen T.M."/>
            <person name="Wayne K.J."/>
            <person name="Tettelin H."/>
            <person name="Glass J.I."/>
            <person name="Rusch D."/>
            <person name="Podicherti R."/>
            <person name="Tsui H.-C.T."/>
            <person name="Winkler M.E."/>
        </authorList>
    </citation>
    <scope>NUCLEOTIDE SEQUENCE</scope>
</reference>
<dbReference type="GO" id="GO:0004497">
    <property type="term" value="F:monooxygenase activity"/>
    <property type="evidence" value="ECO:0007669"/>
    <property type="project" value="UniProtKB-KW"/>
</dbReference>
<dbReference type="GO" id="GO:0005829">
    <property type="term" value="C:cytosol"/>
    <property type="evidence" value="ECO:0007669"/>
    <property type="project" value="TreeGrafter"/>
</dbReference>
<dbReference type="AlphaFoldDB" id="A0A381PVX0"/>
<dbReference type="InterPro" id="IPR011251">
    <property type="entry name" value="Luciferase-like_dom"/>
</dbReference>
<keyword evidence="1" id="KW-0285">Flavoprotein</keyword>
<dbReference type="GO" id="GO:0016705">
    <property type="term" value="F:oxidoreductase activity, acting on paired donors, with incorporation or reduction of molecular oxygen"/>
    <property type="evidence" value="ECO:0007669"/>
    <property type="project" value="InterPro"/>
</dbReference>
<gene>
    <name evidence="5" type="ORF">METZ01_LOCUS24070</name>
</gene>
<keyword evidence="2" id="KW-0560">Oxidoreductase</keyword>